<evidence type="ECO:0000313" key="4">
    <source>
        <dbReference type="Proteomes" id="UP000766698"/>
    </source>
</evidence>
<dbReference type="EMBL" id="WMLF01000076">
    <property type="protein sequence ID" value="MBB1243470.1"/>
    <property type="molecule type" value="Genomic_DNA"/>
</dbReference>
<evidence type="ECO:0000256" key="2">
    <source>
        <dbReference type="SAM" id="SignalP"/>
    </source>
</evidence>
<reference evidence="4" key="1">
    <citation type="journal article" date="2020" name="Syst. Appl. Microbiol.">
        <title>Streptomyces alkaliterrae sp. nov., isolated from an alkaline soil, and emended descriptions of Streptomyces alkaliphilus, Streptomyces calidiresistens and Streptomyces durbertensis.</title>
        <authorList>
            <person name="Swiecimska M."/>
            <person name="Golinska P."/>
            <person name="Nouioui I."/>
            <person name="Wypij M."/>
            <person name="Rai M."/>
            <person name="Sangal V."/>
            <person name="Goodfellow M."/>
        </authorList>
    </citation>
    <scope>NUCLEOTIDE SEQUENCE [LARGE SCALE GENOMIC DNA]</scope>
    <source>
        <strain evidence="4">DSM 104538</strain>
    </source>
</reference>
<evidence type="ECO:0000256" key="1">
    <source>
        <dbReference type="SAM" id="MobiDB-lite"/>
    </source>
</evidence>
<dbReference type="Proteomes" id="UP000766698">
    <property type="component" value="Unassembled WGS sequence"/>
</dbReference>
<evidence type="ECO:0008006" key="5">
    <source>
        <dbReference type="Google" id="ProtNLM"/>
    </source>
</evidence>
<comment type="caution">
    <text evidence="3">The sequence shown here is derived from an EMBL/GenBank/DDBJ whole genome shotgun (WGS) entry which is preliminary data.</text>
</comment>
<gene>
    <name evidence="3" type="ORF">GL263_07830</name>
</gene>
<dbReference type="RefSeq" id="WP_182854861.1">
    <property type="nucleotide sequence ID" value="NZ_WMLF01000076.1"/>
</dbReference>
<feature type="compositionally biased region" description="Basic and acidic residues" evidence="1">
    <location>
        <begin position="58"/>
        <end position="83"/>
    </location>
</feature>
<protein>
    <recommendedName>
        <fullName evidence="5">Secreted protein</fullName>
    </recommendedName>
</protein>
<feature type="region of interest" description="Disordered" evidence="1">
    <location>
        <begin position="31"/>
        <end position="105"/>
    </location>
</feature>
<proteinExistence type="predicted"/>
<keyword evidence="2" id="KW-0732">Signal</keyword>
<feature type="chain" id="PRO_5046228289" description="Secreted protein" evidence="2">
    <location>
        <begin position="33"/>
        <end position="138"/>
    </location>
</feature>
<name>A0ABR6EDQ7_9ACTN</name>
<organism evidence="3 4">
    <name type="scientific">Streptomyces durbertensis</name>
    <dbReference type="NCBI Taxonomy" id="2448886"/>
    <lineage>
        <taxon>Bacteria</taxon>
        <taxon>Bacillati</taxon>
        <taxon>Actinomycetota</taxon>
        <taxon>Actinomycetes</taxon>
        <taxon>Kitasatosporales</taxon>
        <taxon>Streptomycetaceae</taxon>
        <taxon>Streptomyces</taxon>
    </lineage>
</organism>
<evidence type="ECO:0000313" key="3">
    <source>
        <dbReference type="EMBL" id="MBB1243470.1"/>
    </source>
</evidence>
<accession>A0ABR6EDQ7</accession>
<keyword evidence="4" id="KW-1185">Reference proteome</keyword>
<sequence length="138" mass="14177">MTFRRGGGSSAHRLLALCALLLLLLGAQPAPAAADPAAPGRSVSTGRTVAAPSVESPRTTEPRSSAERPGDGPHRCSGWDDTPRPLLAPTHRPEPLGTPVTAAAAEPADLRCGTAPDTLASQRPGVPVELLELSVLRI</sequence>
<feature type="signal peptide" evidence="2">
    <location>
        <begin position="1"/>
        <end position="32"/>
    </location>
</feature>